<dbReference type="InterPro" id="IPR019734">
    <property type="entry name" value="TPR_rpt"/>
</dbReference>
<name>A0A8K0AB90_BRALA</name>
<feature type="region of interest" description="Disordered" evidence="2">
    <location>
        <begin position="1"/>
        <end position="50"/>
    </location>
</feature>
<keyword evidence="1" id="KW-0802">TPR repeat</keyword>
<evidence type="ECO:0000256" key="2">
    <source>
        <dbReference type="SAM" id="MobiDB-lite"/>
    </source>
</evidence>
<dbReference type="Pfam" id="PF13424">
    <property type="entry name" value="TPR_12"/>
    <property type="match status" value="4"/>
</dbReference>
<evidence type="ECO:0000256" key="1">
    <source>
        <dbReference type="PROSITE-ProRule" id="PRU00339"/>
    </source>
</evidence>
<sequence>MADNEPQETDARVPDSGIPEDSEPHHSTPKLHTPDITELEGSRPEQTKASFTDLLKPSDWLKAVLVVTSPEARIPAWNSRAPTRELEMLTPARDSWVTEREKQVHRRRQNATKVVRDRASTLEREQRDLKKPKESGDKTKQTPLSNRPTVSLMICVLISFLLLALVWQFMDRNGEGQDYHKLGLSHYETGEYEFALEWFLKDLEVQQAKGHKANLVTAHIDVAKTYRLLDKTDLATSHLNTALQMAQQTDDQHGQMEVYFCLGDLQREQLHDPRTSIQYYKQALTLARQLGDRHEEGLTYNRLGMAHDEMGEYQEALEWHQKALKIHQTGDQHGQMRVCFWMGDLQKDQLHSPSTSIQYYDQYLALARQLGDRREEGLAYNRLGLAHSDMGEYEAALEWDKMYLKISEEIGEKKNQIAAHTQVGNAFRLLGKVDQATSHFNTALRMAQQVGDQHGRMDVYFYMGEIQRDKFNSPRTSIQYYEQSLALARQLRDKHWEGAAYNRLGRAHYEMGEYEAALEWLKKELMIRLESGDKAYLLTAHENMAGSYKALGKPDQARSHYQSAMTLAMETGNKEKQDVIAKELASL</sequence>
<dbReference type="SMART" id="SM00028">
    <property type="entry name" value="TPR"/>
    <property type="match status" value="9"/>
</dbReference>
<dbReference type="PANTHER" id="PTHR10098:SF106">
    <property type="entry name" value="TETRATRICOPEPTIDE REPEAT PROTEIN 28-LIKE PROTEIN"/>
    <property type="match status" value="1"/>
</dbReference>
<feature type="compositionally biased region" description="Basic and acidic residues" evidence="2">
    <location>
        <begin position="114"/>
        <end position="140"/>
    </location>
</feature>
<dbReference type="Pfam" id="PF13374">
    <property type="entry name" value="TPR_10"/>
    <property type="match status" value="1"/>
</dbReference>
<evidence type="ECO:0000313" key="4">
    <source>
        <dbReference type="EMBL" id="CAH1272745.1"/>
    </source>
</evidence>
<feature type="repeat" description="TPR" evidence="1">
    <location>
        <begin position="297"/>
        <end position="330"/>
    </location>
</feature>
<evidence type="ECO:0000256" key="3">
    <source>
        <dbReference type="SAM" id="Phobius"/>
    </source>
</evidence>
<dbReference type="Proteomes" id="UP000838412">
    <property type="component" value="Chromosome 8"/>
</dbReference>
<feature type="region of interest" description="Disordered" evidence="2">
    <location>
        <begin position="100"/>
        <end position="144"/>
    </location>
</feature>
<feature type="repeat" description="TPR" evidence="1">
    <location>
        <begin position="417"/>
        <end position="450"/>
    </location>
</feature>
<reference evidence="4" key="1">
    <citation type="submission" date="2022-01" db="EMBL/GenBank/DDBJ databases">
        <authorList>
            <person name="Braso-Vives M."/>
        </authorList>
    </citation>
    <scope>NUCLEOTIDE SEQUENCE</scope>
</reference>
<keyword evidence="3" id="KW-0812">Transmembrane</keyword>
<gene>
    <name evidence="4" type="primary">TTC28</name>
    <name evidence="4" type="ORF">BLAG_LOCUS24309</name>
</gene>
<protein>
    <submittedName>
        <fullName evidence="4">TTC28 protein</fullName>
    </submittedName>
</protein>
<keyword evidence="5" id="KW-1185">Reference proteome</keyword>
<evidence type="ECO:0000313" key="5">
    <source>
        <dbReference type="Proteomes" id="UP000838412"/>
    </source>
</evidence>
<dbReference type="Gene3D" id="1.25.40.10">
    <property type="entry name" value="Tetratricopeptide repeat domain"/>
    <property type="match status" value="3"/>
</dbReference>
<dbReference type="SUPFAM" id="SSF48452">
    <property type="entry name" value="TPR-like"/>
    <property type="match status" value="3"/>
</dbReference>
<dbReference type="EMBL" id="OV696693">
    <property type="protein sequence ID" value="CAH1272745.1"/>
    <property type="molecule type" value="Genomic_DNA"/>
</dbReference>
<dbReference type="AlphaFoldDB" id="A0A8K0AB90"/>
<keyword evidence="3" id="KW-0472">Membrane</keyword>
<keyword evidence="3" id="KW-1133">Transmembrane helix</keyword>
<feature type="repeat" description="TPR" evidence="1">
    <location>
        <begin position="176"/>
        <end position="209"/>
    </location>
</feature>
<feature type="repeat" description="TPR" evidence="1">
    <location>
        <begin position="498"/>
        <end position="531"/>
    </location>
</feature>
<accession>A0A8K0AB90</accession>
<dbReference type="PANTHER" id="PTHR10098">
    <property type="entry name" value="RAPSYN-RELATED"/>
    <property type="match status" value="1"/>
</dbReference>
<feature type="transmembrane region" description="Helical" evidence="3">
    <location>
        <begin position="150"/>
        <end position="170"/>
    </location>
</feature>
<feature type="compositionally biased region" description="Basic and acidic residues" evidence="2">
    <location>
        <begin position="22"/>
        <end position="46"/>
    </location>
</feature>
<proteinExistence type="predicted"/>
<dbReference type="PROSITE" id="PS50005">
    <property type="entry name" value="TPR"/>
    <property type="match status" value="4"/>
</dbReference>
<organism evidence="4 5">
    <name type="scientific">Branchiostoma lanceolatum</name>
    <name type="common">Common lancelet</name>
    <name type="synonym">Amphioxus lanceolatum</name>
    <dbReference type="NCBI Taxonomy" id="7740"/>
    <lineage>
        <taxon>Eukaryota</taxon>
        <taxon>Metazoa</taxon>
        <taxon>Chordata</taxon>
        <taxon>Cephalochordata</taxon>
        <taxon>Leptocardii</taxon>
        <taxon>Amphioxiformes</taxon>
        <taxon>Branchiostomatidae</taxon>
        <taxon>Branchiostoma</taxon>
    </lineage>
</organism>
<dbReference type="InterPro" id="IPR011990">
    <property type="entry name" value="TPR-like_helical_dom_sf"/>
</dbReference>
<dbReference type="OrthoDB" id="626167at2759"/>